<dbReference type="EMBL" id="DXEN01000004">
    <property type="protein sequence ID" value="HIX85064.1"/>
    <property type="molecule type" value="Genomic_DNA"/>
</dbReference>
<proteinExistence type="inferred from homology"/>
<reference evidence="2" key="1">
    <citation type="journal article" date="2021" name="PeerJ">
        <title>Extensive microbial diversity within the chicken gut microbiome revealed by metagenomics and culture.</title>
        <authorList>
            <person name="Gilroy R."/>
            <person name="Ravi A."/>
            <person name="Getino M."/>
            <person name="Pursley I."/>
            <person name="Horton D.L."/>
            <person name="Alikhan N.F."/>
            <person name="Baker D."/>
            <person name="Gharbi K."/>
            <person name="Hall N."/>
            <person name="Watson M."/>
            <person name="Adriaenssens E.M."/>
            <person name="Foster-Nyarko E."/>
            <person name="Jarju S."/>
            <person name="Secka A."/>
            <person name="Antonio M."/>
            <person name="Oren A."/>
            <person name="Chaudhuri R.R."/>
            <person name="La Ragione R."/>
            <person name="Hildebrand F."/>
            <person name="Pallen M.J."/>
        </authorList>
    </citation>
    <scope>NUCLEOTIDE SEQUENCE</scope>
    <source>
        <strain evidence="2">ChiHecec2B26-12326</strain>
    </source>
</reference>
<evidence type="ECO:0000313" key="3">
    <source>
        <dbReference type="Proteomes" id="UP000823847"/>
    </source>
</evidence>
<dbReference type="PANTHER" id="PTHR43434:SF19">
    <property type="entry name" value="PHOSPHONOACETALDEHYDE HYDROLASE"/>
    <property type="match status" value="1"/>
</dbReference>
<dbReference type="InterPro" id="IPR050155">
    <property type="entry name" value="HAD-like_hydrolase_sf"/>
</dbReference>
<comment type="caution">
    <text evidence="1">Lacks conserved residue(s) required for the propagation of feature annotation.</text>
</comment>
<comment type="similarity">
    <text evidence="1">Belongs to the HAD-like hydrolase superfamily. PhnX family.</text>
</comment>
<organism evidence="2 3">
    <name type="scientific">Candidatus Parabacteroides intestinigallinarum</name>
    <dbReference type="NCBI Taxonomy" id="2838722"/>
    <lineage>
        <taxon>Bacteria</taxon>
        <taxon>Pseudomonadati</taxon>
        <taxon>Bacteroidota</taxon>
        <taxon>Bacteroidia</taxon>
        <taxon>Bacteroidales</taxon>
        <taxon>Tannerellaceae</taxon>
        <taxon>Parabacteroides</taxon>
    </lineage>
</organism>
<comment type="subunit">
    <text evidence="1">Homodimer.</text>
</comment>
<keyword evidence="1" id="KW-0460">Magnesium</keyword>
<feature type="binding site" evidence="1">
    <location>
        <position position="138"/>
    </location>
    <ligand>
        <name>Mg(2+)</name>
        <dbReference type="ChEBI" id="CHEBI:18420"/>
    </ligand>
</feature>
<feature type="active site" description="Schiff-base intermediate with substrate" evidence="1">
    <location>
        <position position="5"/>
    </location>
</feature>
<dbReference type="SUPFAM" id="SSF56784">
    <property type="entry name" value="HAD-like"/>
    <property type="match status" value="1"/>
</dbReference>
<keyword evidence="1" id="KW-0479">Metal-binding</keyword>
<dbReference type="GO" id="GO:0005829">
    <property type="term" value="C:cytosol"/>
    <property type="evidence" value="ECO:0007669"/>
    <property type="project" value="TreeGrafter"/>
</dbReference>
<keyword evidence="1 2" id="KW-0378">Hydrolase</keyword>
<dbReference type="PANTHER" id="PTHR43434">
    <property type="entry name" value="PHOSPHOGLYCOLATE PHOSPHATASE"/>
    <property type="match status" value="1"/>
</dbReference>
<dbReference type="InterPro" id="IPR023214">
    <property type="entry name" value="HAD_sf"/>
</dbReference>
<protein>
    <recommendedName>
        <fullName evidence="1">Phosphonoacetaldehyde hydrolase</fullName>
        <shortName evidence="1">Phosphonatase</shortName>
        <ecNumber evidence="1">3.11.1.1</ecNumber>
    </recommendedName>
    <alternativeName>
        <fullName evidence="1">Phosphonoacetaldehyde phosphonohydrolase</fullName>
    </alternativeName>
</protein>
<evidence type="ECO:0000313" key="2">
    <source>
        <dbReference type="EMBL" id="HIX85064.1"/>
    </source>
</evidence>
<dbReference type="GO" id="GO:0000287">
    <property type="term" value="F:magnesium ion binding"/>
    <property type="evidence" value="ECO:0007669"/>
    <property type="project" value="UniProtKB-UniRule"/>
</dbReference>
<dbReference type="Pfam" id="PF00702">
    <property type="entry name" value="Hydrolase"/>
    <property type="match status" value="1"/>
</dbReference>
<dbReference type="NCBIfam" id="TIGR01422">
    <property type="entry name" value="phosphonatase"/>
    <property type="match status" value="1"/>
</dbReference>
<dbReference type="HAMAP" id="MF_01375">
    <property type="entry name" value="PhnX"/>
    <property type="match status" value="1"/>
</dbReference>
<comment type="caution">
    <text evidence="2">The sequence shown here is derived from an EMBL/GenBank/DDBJ whole genome shotgun (WGS) entry which is preliminary data.</text>
</comment>
<comment type="catalytic activity">
    <reaction evidence="1">
        <text>phosphonoacetaldehyde + H2O = acetaldehyde + phosphate + H(+)</text>
        <dbReference type="Rhea" id="RHEA:18905"/>
        <dbReference type="ChEBI" id="CHEBI:15343"/>
        <dbReference type="ChEBI" id="CHEBI:15377"/>
        <dbReference type="ChEBI" id="CHEBI:15378"/>
        <dbReference type="ChEBI" id="CHEBI:43474"/>
        <dbReference type="ChEBI" id="CHEBI:58383"/>
        <dbReference type="EC" id="3.11.1.1"/>
    </reaction>
</comment>
<dbReference type="GO" id="GO:0006281">
    <property type="term" value="P:DNA repair"/>
    <property type="evidence" value="ECO:0007669"/>
    <property type="project" value="TreeGrafter"/>
</dbReference>
<name>A0A9D1XPG7_9BACT</name>
<dbReference type="GO" id="GO:0050194">
    <property type="term" value="F:phosphonoacetaldehyde hydrolase activity"/>
    <property type="evidence" value="ECO:0007669"/>
    <property type="project" value="UniProtKB-UniRule"/>
</dbReference>
<dbReference type="Proteomes" id="UP000823847">
    <property type="component" value="Unassembled WGS sequence"/>
</dbReference>
<dbReference type="Gene3D" id="1.10.150.240">
    <property type="entry name" value="Putative phosphatase, domain 2"/>
    <property type="match status" value="1"/>
</dbReference>
<evidence type="ECO:0000256" key="1">
    <source>
        <dbReference type="HAMAP-Rule" id="MF_01375"/>
    </source>
</evidence>
<comment type="function">
    <text evidence="1">Involved in phosphonate degradation.</text>
</comment>
<dbReference type="InterPro" id="IPR023198">
    <property type="entry name" value="PGP-like_dom2"/>
</dbReference>
<gene>
    <name evidence="1" type="primary">phnX</name>
    <name evidence="2" type="ORF">H9848_00405</name>
</gene>
<dbReference type="InterPro" id="IPR036412">
    <property type="entry name" value="HAD-like_sf"/>
</dbReference>
<accession>A0A9D1XPG7</accession>
<dbReference type="GO" id="GO:0019700">
    <property type="term" value="P:organic phosphonate catabolic process"/>
    <property type="evidence" value="ECO:0007669"/>
    <property type="project" value="InterPro"/>
</dbReference>
<dbReference type="AlphaFoldDB" id="A0A9D1XPG7"/>
<dbReference type="EC" id="3.11.1.1" evidence="1"/>
<dbReference type="GO" id="GO:0008967">
    <property type="term" value="F:phosphoglycolate phosphatase activity"/>
    <property type="evidence" value="ECO:0007669"/>
    <property type="project" value="TreeGrafter"/>
</dbReference>
<comment type="cofactor">
    <cofactor evidence="1">
        <name>Mg(2+)</name>
        <dbReference type="ChEBI" id="CHEBI:18420"/>
    </cofactor>
    <text evidence="1">Binds 1 Mg(2+) ion per subunit.</text>
</comment>
<reference evidence="2" key="2">
    <citation type="submission" date="2021-04" db="EMBL/GenBank/DDBJ databases">
        <authorList>
            <person name="Gilroy R."/>
        </authorList>
    </citation>
    <scope>NUCLEOTIDE SEQUENCE</scope>
    <source>
        <strain evidence="2">ChiHecec2B26-12326</strain>
    </source>
</reference>
<sequence length="219" mass="24412">MGLLKIDHIRAILRMPEVGERFHALYKRDWNEDDVRQMYVSFEKHLFASLEDFTAPIPGVLETMDVLRGQGIKVGSTTGYTGRMMEVVRPGAAAKGYVVDNLVTPDGLPAGRPAPYMIYKNMIDLAIPSVDEVVKVGDTIADIKEGVNAKVWSVGLITGSNEMGLTREEYDSRPAAYWEPLKREVRGRMQEAGAHFVLDSIAELPACIEEINRIMNMAK</sequence>
<dbReference type="Gene3D" id="3.40.50.1000">
    <property type="entry name" value="HAD superfamily/HAD-like"/>
    <property type="match status" value="1"/>
</dbReference>
<dbReference type="InterPro" id="IPR006323">
    <property type="entry name" value="Phosphonoacetald_hydro"/>
</dbReference>
<keyword evidence="1" id="KW-0704">Schiff base</keyword>